<evidence type="ECO:0000313" key="8">
    <source>
        <dbReference type="Proteomes" id="UP000805614"/>
    </source>
</evidence>
<dbReference type="Pfam" id="PF00440">
    <property type="entry name" value="TetR_N"/>
    <property type="match status" value="1"/>
</dbReference>
<dbReference type="SUPFAM" id="SSF46689">
    <property type="entry name" value="Homeodomain-like"/>
    <property type="match status" value="1"/>
</dbReference>
<dbReference type="SUPFAM" id="SSF46785">
    <property type="entry name" value="Winged helix' DNA-binding domain"/>
    <property type="match status" value="1"/>
</dbReference>
<dbReference type="Gene3D" id="1.10.357.10">
    <property type="entry name" value="Tetracycline Repressor, domain 2"/>
    <property type="match status" value="1"/>
</dbReference>
<dbReference type="Gene3D" id="1.10.10.60">
    <property type="entry name" value="Homeodomain-like"/>
    <property type="match status" value="1"/>
</dbReference>
<sequence>MSGSPPSIEIVAEIRRRIAQGELAPGDRVPSTRQITREWGVAMATATKVLTALRAEGLVRPVPGVGTVVAAPEPESAPIRRAAAQHRENRVQQGALTRERIVRTAMEIADAEGLGALSMRRVAAELGVAAMSLYRHVAGKNELVLLITDAAFGEVELPDPMPRGWRARLELAARRQWELYHRHPWAARAISLTRPVPAPNAMAHTEWTMRAIDGLGLDPVTMLHVAVTIAGFVRGTAAGLAAEVDARADTGVTDEQWLESADSPVAAVAGSNAFPLLAAVPPQSMDLDTLFEFGLRRILDGVAALIDGRAP</sequence>
<evidence type="ECO:0000256" key="2">
    <source>
        <dbReference type="ARBA" id="ARBA00023125"/>
    </source>
</evidence>
<comment type="caution">
    <text evidence="7">The sequence shown here is derived from an EMBL/GenBank/DDBJ whole genome shotgun (WGS) entry which is preliminary data.</text>
</comment>
<dbReference type="PROSITE" id="PS50949">
    <property type="entry name" value="HTH_GNTR"/>
    <property type="match status" value="1"/>
</dbReference>
<dbReference type="PROSITE" id="PS50977">
    <property type="entry name" value="HTH_TETR_2"/>
    <property type="match status" value="1"/>
</dbReference>
<evidence type="ECO:0000256" key="1">
    <source>
        <dbReference type="ARBA" id="ARBA00023015"/>
    </source>
</evidence>
<evidence type="ECO:0000259" key="5">
    <source>
        <dbReference type="PROSITE" id="PS50949"/>
    </source>
</evidence>
<feature type="domain" description="HTH tetR-type" evidence="6">
    <location>
        <begin position="95"/>
        <end position="155"/>
    </location>
</feature>
<dbReference type="CDD" id="cd07377">
    <property type="entry name" value="WHTH_GntR"/>
    <property type="match status" value="1"/>
</dbReference>
<dbReference type="InterPro" id="IPR004111">
    <property type="entry name" value="Repressor_TetR_C"/>
</dbReference>
<dbReference type="SMART" id="SM00345">
    <property type="entry name" value="HTH_GNTR"/>
    <property type="match status" value="1"/>
</dbReference>
<feature type="domain" description="HTH gntR-type" evidence="5">
    <location>
        <begin position="4"/>
        <end position="72"/>
    </location>
</feature>
<dbReference type="InterPro" id="IPR000524">
    <property type="entry name" value="Tscrpt_reg_HTH_GntR"/>
</dbReference>
<gene>
    <name evidence="7" type="ORF">HKK74_35490</name>
</gene>
<dbReference type="Pfam" id="PF02909">
    <property type="entry name" value="TetR_C_1"/>
    <property type="match status" value="1"/>
</dbReference>
<name>A0ABR7M238_9ACTN</name>
<dbReference type="InterPro" id="IPR036390">
    <property type="entry name" value="WH_DNA-bd_sf"/>
</dbReference>
<keyword evidence="2 4" id="KW-0238">DNA-binding</keyword>
<keyword evidence="1" id="KW-0805">Transcription regulation</keyword>
<keyword evidence="8" id="KW-1185">Reference proteome</keyword>
<dbReference type="EMBL" id="JABVEC010000048">
    <property type="protein sequence ID" value="MBC6470757.1"/>
    <property type="molecule type" value="Genomic_DNA"/>
</dbReference>
<proteinExistence type="predicted"/>
<dbReference type="InterPro" id="IPR001647">
    <property type="entry name" value="HTH_TetR"/>
</dbReference>
<evidence type="ECO:0000259" key="6">
    <source>
        <dbReference type="PROSITE" id="PS50977"/>
    </source>
</evidence>
<dbReference type="InterPro" id="IPR036271">
    <property type="entry name" value="Tet_transcr_reg_TetR-rel_C_sf"/>
</dbReference>
<evidence type="ECO:0000256" key="4">
    <source>
        <dbReference type="PROSITE-ProRule" id="PRU00335"/>
    </source>
</evidence>
<accession>A0ABR7M238</accession>
<dbReference type="InterPro" id="IPR009057">
    <property type="entry name" value="Homeodomain-like_sf"/>
</dbReference>
<protein>
    <submittedName>
        <fullName evidence="7">TetR/AcrR family transcriptional regulator C-terminal domain-containing protein</fullName>
    </submittedName>
</protein>
<reference evidence="7 8" key="1">
    <citation type="submission" date="2020-06" db="EMBL/GenBank/DDBJ databases">
        <title>Actinomadura xiongansis sp. nov., isolated from soil of Baiyangdian.</title>
        <authorList>
            <person name="Zhang X."/>
        </authorList>
    </citation>
    <scope>NUCLEOTIDE SEQUENCE [LARGE SCALE GENOMIC DNA]</scope>
    <source>
        <strain evidence="7 8">HBUM206468</strain>
    </source>
</reference>
<evidence type="ECO:0000256" key="3">
    <source>
        <dbReference type="ARBA" id="ARBA00023163"/>
    </source>
</evidence>
<organism evidence="7 8">
    <name type="scientific">Actinomadura alba</name>
    <dbReference type="NCBI Taxonomy" id="406431"/>
    <lineage>
        <taxon>Bacteria</taxon>
        <taxon>Bacillati</taxon>
        <taxon>Actinomycetota</taxon>
        <taxon>Actinomycetes</taxon>
        <taxon>Streptosporangiales</taxon>
        <taxon>Thermomonosporaceae</taxon>
        <taxon>Actinomadura</taxon>
    </lineage>
</organism>
<dbReference type="Pfam" id="PF00392">
    <property type="entry name" value="GntR"/>
    <property type="match status" value="1"/>
</dbReference>
<dbReference type="PANTHER" id="PTHR30055:SF151">
    <property type="entry name" value="TRANSCRIPTIONAL REGULATORY PROTEIN"/>
    <property type="match status" value="1"/>
</dbReference>
<dbReference type="Proteomes" id="UP000805614">
    <property type="component" value="Unassembled WGS sequence"/>
</dbReference>
<dbReference type="RefSeq" id="WP_187247799.1">
    <property type="nucleotide sequence ID" value="NZ_BAAAOK010000011.1"/>
</dbReference>
<keyword evidence="3" id="KW-0804">Transcription</keyword>
<dbReference type="PANTHER" id="PTHR30055">
    <property type="entry name" value="HTH-TYPE TRANSCRIPTIONAL REGULATOR RUTR"/>
    <property type="match status" value="1"/>
</dbReference>
<dbReference type="SUPFAM" id="SSF48498">
    <property type="entry name" value="Tetracyclin repressor-like, C-terminal domain"/>
    <property type="match status" value="1"/>
</dbReference>
<dbReference type="InterPro" id="IPR050109">
    <property type="entry name" value="HTH-type_TetR-like_transc_reg"/>
</dbReference>
<dbReference type="Gene3D" id="1.10.10.10">
    <property type="entry name" value="Winged helix-like DNA-binding domain superfamily/Winged helix DNA-binding domain"/>
    <property type="match status" value="1"/>
</dbReference>
<dbReference type="InterPro" id="IPR036388">
    <property type="entry name" value="WH-like_DNA-bd_sf"/>
</dbReference>
<feature type="DNA-binding region" description="H-T-H motif" evidence="4">
    <location>
        <begin position="118"/>
        <end position="137"/>
    </location>
</feature>
<evidence type="ECO:0000313" key="7">
    <source>
        <dbReference type="EMBL" id="MBC6470757.1"/>
    </source>
</evidence>